<accession>A0A399FXN2</accession>
<comment type="pathway">
    <text evidence="3 8">Carbohydrate biosynthesis; 3-deoxy-D-manno-octulosonate biosynthesis; 3-deoxy-D-manno-octulosonate from D-ribulose 5-phosphate: step 2/3.</text>
</comment>
<sequence length="280" mass="30370">MIGSKQVKIGDVSIGSRNPLVLIAGPCVLESEILSLQIAQRIKKISEEIGMPFIFKASYDKGNRTSINSFRGPGIKDGLKILARVRKEVGVPVTADVHCQEEIEQAARTLDLIQIPAFLCRQTALLLSAGYCGKAVNIKKGQFLAPEDMENVIKKVRSGGNENIILTERGTSFGYHNLIADMRSLPIMRSLGCPVIFDATHSVQLPGSGGDFSGGEKKYTEVLARAAVAAGCDGLFLEVHTSPETAPCDGQNMLTPDELKPLLERVKEIDKIVKKGKKRL</sequence>
<comment type="subcellular location">
    <subcellularLocation>
        <location evidence="1 8">Cytoplasm</location>
    </subcellularLocation>
</comment>
<evidence type="ECO:0000259" key="9">
    <source>
        <dbReference type="Pfam" id="PF00793"/>
    </source>
</evidence>
<evidence type="ECO:0000256" key="2">
    <source>
        <dbReference type="ARBA" id="ARBA00004756"/>
    </source>
</evidence>
<dbReference type="PANTHER" id="PTHR21057">
    <property type="entry name" value="PHOSPHO-2-DEHYDRO-3-DEOXYHEPTONATE ALDOLASE"/>
    <property type="match status" value="1"/>
</dbReference>
<dbReference type="Proteomes" id="UP000266287">
    <property type="component" value="Unassembled WGS sequence"/>
</dbReference>
<evidence type="ECO:0000313" key="10">
    <source>
        <dbReference type="EMBL" id="RIH99902.1"/>
    </source>
</evidence>
<comment type="pathway">
    <text evidence="2">Bacterial outer membrane biogenesis; lipopolysaccharide biosynthesis.</text>
</comment>
<dbReference type="GO" id="GO:0008676">
    <property type="term" value="F:3-deoxy-8-phosphooctulonate synthase activity"/>
    <property type="evidence" value="ECO:0007669"/>
    <property type="project" value="UniProtKB-UniRule"/>
</dbReference>
<dbReference type="EC" id="2.5.1.55" evidence="8"/>
<dbReference type="InterPro" id="IPR013785">
    <property type="entry name" value="Aldolase_TIM"/>
</dbReference>
<feature type="domain" description="DAHP synthetase I/KDSA" evidence="9">
    <location>
        <begin position="11"/>
        <end position="274"/>
    </location>
</feature>
<dbReference type="NCBIfam" id="TIGR01362">
    <property type="entry name" value="KDO8P_synth"/>
    <property type="match status" value="1"/>
</dbReference>
<evidence type="ECO:0000256" key="5">
    <source>
        <dbReference type="ARBA" id="ARBA00022490"/>
    </source>
</evidence>
<evidence type="ECO:0000256" key="1">
    <source>
        <dbReference type="ARBA" id="ARBA00004496"/>
    </source>
</evidence>
<organism evidence="10 11">
    <name type="scientific">candidate division NPL-UPA2 bacterium Unc8</name>
    <dbReference type="NCBI Taxonomy" id="1980939"/>
    <lineage>
        <taxon>Bacteria</taxon>
    </lineage>
</organism>
<keyword evidence="6 8" id="KW-0808">Transferase</keyword>
<evidence type="ECO:0000256" key="6">
    <source>
        <dbReference type="ARBA" id="ARBA00022679"/>
    </source>
</evidence>
<evidence type="ECO:0000256" key="3">
    <source>
        <dbReference type="ARBA" id="ARBA00004845"/>
    </source>
</evidence>
<comment type="similarity">
    <text evidence="4 8">Belongs to the KdsA family.</text>
</comment>
<dbReference type="GO" id="GO:0005737">
    <property type="term" value="C:cytoplasm"/>
    <property type="evidence" value="ECO:0007669"/>
    <property type="project" value="UniProtKB-SubCell"/>
</dbReference>
<dbReference type="UniPathway" id="UPA00030"/>
<dbReference type="SUPFAM" id="SSF51569">
    <property type="entry name" value="Aldolase"/>
    <property type="match status" value="1"/>
</dbReference>
<gene>
    <name evidence="8" type="primary">kdsA</name>
    <name evidence="10" type="ORF">B9J77_03990</name>
</gene>
<dbReference type="UniPathway" id="UPA00357">
    <property type="reaction ID" value="UER00474"/>
</dbReference>
<dbReference type="Gene3D" id="3.20.20.70">
    <property type="entry name" value="Aldolase class I"/>
    <property type="match status" value="1"/>
</dbReference>
<dbReference type="InterPro" id="IPR006269">
    <property type="entry name" value="KDO8P_synthase"/>
</dbReference>
<comment type="catalytic activity">
    <reaction evidence="7 8">
        <text>D-arabinose 5-phosphate + phosphoenolpyruvate + H2O = 3-deoxy-alpha-D-manno-2-octulosonate-8-phosphate + phosphate</text>
        <dbReference type="Rhea" id="RHEA:14053"/>
        <dbReference type="ChEBI" id="CHEBI:15377"/>
        <dbReference type="ChEBI" id="CHEBI:43474"/>
        <dbReference type="ChEBI" id="CHEBI:57693"/>
        <dbReference type="ChEBI" id="CHEBI:58702"/>
        <dbReference type="ChEBI" id="CHEBI:85985"/>
        <dbReference type="EC" id="2.5.1.55"/>
    </reaction>
</comment>
<dbReference type="EMBL" id="NDHY01000009">
    <property type="protein sequence ID" value="RIH99902.1"/>
    <property type="molecule type" value="Genomic_DNA"/>
</dbReference>
<keyword evidence="5 8" id="KW-0963">Cytoplasm</keyword>
<dbReference type="InterPro" id="IPR006218">
    <property type="entry name" value="DAHP1/KDSA"/>
</dbReference>
<keyword evidence="8" id="KW-0448">Lipopolysaccharide biosynthesis</keyword>
<reference evidence="10 11" key="1">
    <citation type="submission" date="2018-08" db="EMBL/GenBank/DDBJ databases">
        <title>Draft genome of candidate division NPL-UPA2 bacterium Unc8 that adapted to ultra-basic serpentinizing groundwater.</title>
        <authorList>
            <person name="Ishii S."/>
            <person name="Suzuki S."/>
            <person name="Nealson K.H."/>
        </authorList>
    </citation>
    <scope>NUCLEOTIDE SEQUENCE [LARGE SCALE GENOMIC DNA]</scope>
    <source>
        <strain evidence="10">Unc8</strain>
    </source>
</reference>
<dbReference type="AlphaFoldDB" id="A0A399FXN2"/>
<evidence type="ECO:0000313" key="11">
    <source>
        <dbReference type="Proteomes" id="UP000266287"/>
    </source>
</evidence>
<dbReference type="HAMAP" id="MF_00056">
    <property type="entry name" value="KDO8P_synth"/>
    <property type="match status" value="1"/>
</dbReference>
<dbReference type="Pfam" id="PF00793">
    <property type="entry name" value="DAHP_synth_1"/>
    <property type="match status" value="1"/>
</dbReference>
<dbReference type="GO" id="GO:0019294">
    <property type="term" value="P:keto-3-deoxy-D-manno-octulosonic acid biosynthetic process"/>
    <property type="evidence" value="ECO:0007669"/>
    <property type="project" value="UniProtKB-UniRule"/>
</dbReference>
<name>A0A399FXN2_UNCN2</name>
<evidence type="ECO:0000256" key="4">
    <source>
        <dbReference type="ARBA" id="ARBA00010499"/>
    </source>
</evidence>
<protein>
    <recommendedName>
        <fullName evidence="8">2-dehydro-3-deoxyphosphooctonate aldolase</fullName>
        <ecNumber evidence="8">2.5.1.55</ecNumber>
    </recommendedName>
    <alternativeName>
        <fullName evidence="8">3-deoxy-D-manno-octulosonic acid 8-phosphate synthase</fullName>
    </alternativeName>
    <alternativeName>
        <fullName evidence="8">KDO-8-phosphate synthase</fullName>
        <shortName evidence="8">KDO 8-P synthase</shortName>
        <shortName evidence="8">KDOPS</shortName>
    </alternativeName>
    <alternativeName>
        <fullName evidence="8">Phospho-2-dehydro-3-deoxyoctonate aldolase</fullName>
    </alternativeName>
</protein>
<evidence type="ECO:0000256" key="7">
    <source>
        <dbReference type="ARBA" id="ARBA00049112"/>
    </source>
</evidence>
<dbReference type="NCBIfam" id="NF003543">
    <property type="entry name" value="PRK05198.1"/>
    <property type="match status" value="1"/>
</dbReference>
<proteinExistence type="inferred from homology"/>
<comment type="caution">
    <text evidence="10">The sequence shown here is derived from an EMBL/GenBank/DDBJ whole genome shotgun (WGS) entry which is preliminary data.</text>
</comment>
<evidence type="ECO:0000256" key="8">
    <source>
        <dbReference type="HAMAP-Rule" id="MF_00056"/>
    </source>
</evidence>